<evidence type="ECO:0000256" key="4">
    <source>
        <dbReference type="ARBA" id="ARBA00023015"/>
    </source>
</evidence>
<dbReference type="PRINTS" id="PR00267">
    <property type="entry name" value="INTFRNREGFCT"/>
</dbReference>
<dbReference type="Gene3D" id="1.10.533.10">
    <property type="entry name" value="Death Domain, Fas"/>
    <property type="match status" value="4"/>
</dbReference>
<evidence type="ECO:0000256" key="2">
    <source>
        <dbReference type="ARBA" id="ARBA00004514"/>
    </source>
</evidence>
<dbReference type="Proteomes" id="UP001230051">
    <property type="component" value="Unassembled WGS sequence"/>
</dbReference>
<feature type="non-terminal residue" evidence="11">
    <location>
        <position position="652"/>
    </location>
</feature>
<evidence type="ECO:0008006" key="13">
    <source>
        <dbReference type="Google" id="ProtNLM"/>
    </source>
</evidence>
<dbReference type="SMART" id="SM00114">
    <property type="entry name" value="CARD"/>
    <property type="match status" value="1"/>
</dbReference>
<dbReference type="Pfam" id="PF00619">
    <property type="entry name" value="CARD"/>
    <property type="match status" value="2"/>
</dbReference>
<feature type="domain" description="IRF tryptophan pentad repeat" evidence="9">
    <location>
        <begin position="179"/>
        <end position="285"/>
    </location>
</feature>
<dbReference type="GO" id="GO:0000978">
    <property type="term" value="F:RNA polymerase II cis-regulatory region sequence-specific DNA binding"/>
    <property type="evidence" value="ECO:0007669"/>
    <property type="project" value="TreeGrafter"/>
</dbReference>
<dbReference type="InterPro" id="IPR036390">
    <property type="entry name" value="WH_DNA-bd_sf"/>
</dbReference>
<comment type="subcellular location">
    <subcellularLocation>
        <location evidence="2">Cytoplasm</location>
        <location evidence="2">Cytosol</location>
    </subcellularLocation>
    <subcellularLocation>
        <location evidence="1">Nucleus</location>
    </subcellularLocation>
</comment>
<evidence type="ECO:0000259" key="10">
    <source>
        <dbReference type="PROSITE" id="PS51830"/>
    </source>
</evidence>
<name>A0AAD8CE82_ACIOX</name>
<proteinExistence type="predicted"/>
<keyword evidence="4" id="KW-0805">Transcription regulation</keyword>
<dbReference type="AlphaFoldDB" id="A0AAD8CE82"/>
<dbReference type="PANTHER" id="PTHR11949">
    <property type="entry name" value="INTERFERON REGULATORY FACTOR"/>
    <property type="match status" value="1"/>
</dbReference>
<dbReference type="PROSITE" id="PS00601">
    <property type="entry name" value="IRF_1"/>
    <property type="match status" value="1"/>
</dbReference>
<dbReference type="Gene3D" id="1.10.10.10">
    <property type="entry name" value="Winged helix-like DNA-binding domain superfamily/Winged helix DNA-binding domain"/>
    <property type="match status" value="1"/>
</dbReference>
<dbReference type="SMART" id="SM00348">
    <property type="entry name" value="IRF"/>
    <property type="match status" value="1"/>
</dbReference>
<evidence type="ECO:0000256" key="5">
    <source>
        <dbReference type="ARBA" id="ARBA00023125"/>
    </source>
</evidence>
<dbReference type="GO" id="GO:0042981">
    <property type="term" value="P:regulation of apoptotic process"/>
    <property type="evidence" value="ECO:0007669"/>
    <property type="project" value="InterPro"/>
</dbReference>
<accession>A0AAD8CE82</accession>
<dbReference type="GO" id="GO:0005829">
    <property type="term" value="C:cytosol"/>
    <property type="evidence" value="ECO:0007669"/>
    <property type="project" value="UniProtKB-SubCell"/>
</dbReference>
<organism evidence="11 12">
    <name type="scientific">Acipenser oxyrinchus oxyrinchus</name>
    <dbReference type="NCBI Taxonomy" id="40147"/>
    <lineage>
        <taxon>Eukaryota</taxon>
        <taxon>Metazoa</taxon>
        <taxon>Chordata</taxon>
        <taxon>Craniata</taxon>
        <taxon>Vertebrata</taxon>
        <taxon>Euteleostomi</taxon>
        <taxon>Actinopterygii</taxon>
        <taxon>Chondrostei</taxon>
        <taxon>Acipenseriformes</taxon>
        <taxon>Acipenseridae</taxon>
        <taxon>Acipenser</taxon>
    </lineage>
</organism>
<dbReference type="PANTHER" id="PTHR11949:SF1">
    <property type="entry name" value="INTERFERON REGULATORY FACTOR 3"/>
    <property type="match status" value="1"/>
</dbReference>
<dbReference type="EMBL" id="JAGXEW010000270">
    <property type="protein sequence ID" value="KAK1142425.1"/>
    <property type="molecule type" value="Genomic_DNA"/>
</dbReference>
<dbReference type="CDD" id="cd00103">
    <property type="entry name" value="IRF"/>
    <property type="match status" value="1"/>
</dbReference>
<dbReference type="PROSITE" id="PS50209">
    <property type="entry name" value="CARD"/>
    <property type="match status" value="2"/>
</dbReference>
<dbReference type="InterPro" id="IPR036388">
    <property type="entry name" value="WH-like_DNA-bd_sf"/>
</dbReference>
<protein>
    <recommendedName>
        <fullName evidence="13">CARD domain-containing protein</fullName>
    </recommendedName>
</protein>
<dbReference type="InterPro" id="IPR001315">
    <property type="entry name" value="CARD"/>
</dbReference>
<dbReference type="Pfam" id="PF13553">
    <property type="entry name" value="FIIND"/>
    <property type="match status" value="1"/>
</dbReference>
<evidence type="ECO:0000259" key="8">
    <source>
        <dbReference type="PROSITE" id="PS50209"/>
    </source>
</evidence>
<reference evidence="11" key="1">
    <citation type="submission" date="2022-02" db="EMBL/GenBank/DDBJ databases">
        <title>Atlantic sturgeon de novo genome assembly.</title>
        <authorList>
            <person name="Stock M."/>
            <person name="Klopp C."/>
            <person name="Guiguen Y."/>
            <person name="Cabau C."/>
            <person name="Parinello H."/>
            <person name="Santidrian Yebra-Pimentel E."/>
            <person name="Kuhl H."/>
            <person name="Dirks R.P."/>
            <person name="Guessner J."/>
            <person name="Wuertz S."/>
            <person name="Du K."/>
            <person name="Schartl M."/>
        </authorList>
    </citation>
    <scope>NUCLEOTIDE SEQUENCE</scope>
    <source>
        <strain evidence="11">STURGEONOMICS-FGT-2020</strain>
        <tissue evidence="11">Whole blood</tissue>
    </source>
</reference>
<gene>
    <name evidence="11" type="ORF">AOXY_G36931</name>
</gene>
<feature type="domain" description="FIIND" evidence="10">
    <location>
        <begin position="290"/>
        <end position="560"/>
    </location>
</feature>
<dbReference type="SUPFAM" id="SSF46785">
    <property type="entry name" value="Winged helix' DNA-binding domain"/>
    <property type="match status" value="1"/>
</dbReference>
<feature type="domain" description="CARD" evidence="8">
    <location>
        <begin position="41"/>
        <end position="124"/>
    </location>
</feature>
<evidence type="ECO:0000256" key="7">
    <source>
        <dbReference type="ARBA" id="ARBA00023242"/>
    </source>
</evidence>
<evidence type="ECO:0000259" key="9">
    <source>
        <dbReference type="PROSITE" id="PS51507"/>
    </source>
</evidence>
<keyword evidence="12" id="KW-1185">Reference proteome</keyword>
<dbReference type="GO" id="GO:0002376">
    <property type="term" value="P:immune system process"/>
    <property type="evidence" value="ECO:0007669"/>
    <property type="project" value="TreeGrafter"/>
</dbReference>
<evidence type="ECO:0000256" key="1">
    <source>
        <dbReference type="ARBA" id="ARBA00004123"/>
    </source>
</evidence>
<dbReference type="InterPro" id="IPR025307">
    <property type="entry name" value="FIIND_dom"/>
</dbReference>
<keyword evidence="5" id="KW-0238">DNA-binding</keyword>
<dbReference type="InterPro" id="IPR001346">
    <property type="entry name" value="Interferon_reg_fact_DNA-bd_dom"/>
</dbReference>
<dbReference type="GO" id="GO:0005634">
    <property type="term" value="C:nucleus"/>
    <property type="evidence" value="ECO:0007669"/>
    <property type="project" value="UniProtKB-SubCell"/>
</dbReference>
<comment type="caution">
    <text evidence="11">The sequence shown here is derived from an EMBL/GenBank/DDBJ whole genome shotgun (WGS) entry which is preliminary data.</text>
</comment>
<evidence type="ECO:0000256" key="3">
    <source>
        <dbReference type="ARBA" id="ARBA00022490"/>
    </source>
</evidence>
<dbReference type="PROSITE" id="PS51830">
    <property type="entry name" value="FIIND"/>
    <property type="match status" value="1"/>
</dbReference>
<feature type="domain" description="CARD" evidence="8">
    <location>
        <begin position="561"/>
        <end position="648"/>
    </location>
</feature>
<keyword evidence="6" id="KW-0804">Transcription</keyword>
<dbReference type="InterPro" id="IPR011029">
    <property type="entry name" value="DEATH-like_dom_sf"/>
</dbReference>
<dbReference type="GO" id="GO:0000981">
    <property type="term" value="F:DNA-binding transcription factor activity, RNA polymerase II-specific"/>
    <property type="evidence" value="ECO:0007669"/>
    <property type="project" value="TreeGrafter"/>
</dbReference>
<dbReference type="Pfam" id="PF00605">
    <property type="entry name" value="IRF"/>
    <property type="match status" value="1"/>
</dbReference>
<evidence type="ECO:0000313" key="12">
    <source>
        <dbReference type="Proteomes" id="UP001230051"/>
    </source>
</evidence>
<evidence type="ECO:0000313" key="11">
    <source>
        <dbReference type="EMBL" id="KAK1142425.1"/>
    </source>
</evidence>
<dbReference type="PROSITE" id="PS51507">
    <property type="entry name" value="IRF_2"/>
    <property type="match status" value="1"/>
</dbReference>
<dbReference type="SUPFAM" id="SSF47986">
    <property type="entry name" value="DEATH domain"/>
    <property type="match status" value="2"/>
</dbReference>
<evidence type="ECO:0000256" key="6">
    <source>
        <dbReference type="ARBA" id="ARBA00023163"/>
    </source>
</evidence>
<dbReference type="InterPro" id="IPR019817">
    <property type="entry name" value="Interferon_reg_fac_CS"/>
</dbReference>
<keyword evidence="7" id="KW-0539">Nucleus</keyword>
<sequence>VKLEKARCLIGLLVEKGRAASGKCISKLAERDPNLYRTLGLRSDSRSLCRMIPAFIKSAAVLEGLLKDMQEMKQLSDGEVEEVKKQASTHYRISHLTSMVMRKGDTVRENFLSKLAERNPEFYSTHGPGLDPVDRLMQVQSQFVDSVSDAVIEGLLKDMLEMKVLSDEDVEEVRYAPQNTGLQSWLVEQINSGRYPGLSWTNEVIKQFRIPWKHDDQKDLTPEDTMIFKDWAVATGQYRKGIDQPDPADWRRHFQHAVDKVKRLVLHADHSRDPVDPHKIYWISSKSLAVTELRTFRPTIHHEGYHKYYRFSFKKGGEYQCEITALIFDVTSPAEVVYGTEQWEKCPLDQSSLLPAGPLYDINTPSGALKHLSFPHSECSPEVQNHLMVAHYKNDNVQMIKPSEVTETHIKIKVTEMSLFGLVRRWLNYKSKAQVLLFLRQLAKIKKLNVFLLSSNVVLDDVQEKQKDSIFIETSSHCVVLEEEKYSVSCDQENAHVQPDTYDFVRDYGPNFPPTFEIFLNNDVEELTLKVFKSTKRDASVWSRRVLLDGFSSSGQAPPGERLKVVRTRLIEGLNASVIRDLLDDMLHMNVLNDGEVESVKEGQTCTKDKASCLIDMVRKKGTSASGKLISKLAERDPALYDTLGLHRQSVD</sequence>
<keyword evidence="3" id="KW-0963">Cytoplasm</keyword>
<dbReference type="Pfam" id="PF23679">
    <property type="entry name" value="UPA-FIIND"/>
    <property type="match status" value="1"/>
</dbReference>